<dbReference type="Gene3D" id="3.40.630.30">
    <property type="match status" value="1"/>
</dbReference>
<dbReference type="SUPFAM" id="SSF55729">
    <property type="entry name" value="Acyl-CoA N-acyltransferases (Nat)"/>
    <property type="match status" value="1"/>
</dbReference>
<dbReference type="GO" id="GO:0010485">
    <property type="term" value="F:histone H4 acetyltransferase activity"/>
    <property type="evidence" value="ECO:0000318"/>
    <property type="project" value="GO_Central"/>
</dbReference>
<evidence type="ECO:0000256" key="3">
    <source>
        <dbReference type="ARBA" id="ARBA00008870"/>
    </source>
</evidence>
<evidence type="ECO:0000313" key="12">
    <source>
        <dbReference type="EnsemblMetazoa" id="PPA34398.1"/>
    </source>
</evidence>
<accession>A0A8R1YNS8</accession>
<evidence type="ECO:0000256" key="10">
    <source>
        <dbReference type="ARBA" id="ARBA00047821"/>
    </source>
</evidence>
<evidence type="ECO:0000256" key="6">
    <source>
        <dbReference type="ARBA" id="ARBA00022490"/>
    </source>
</evidence>
<proteinExistence type="inferred from homology"/>
<dbReference type="EC" id="2.3.1.257" evidence="4"/>
<dbReference type="InterPro" id="IPR039949">
    <property type="entry name" value="NAA40"/>
</dbReference>
<keyword evidence="13" id="KW-1185">Reference proteome</keyword>
<comment type="catalytic activity">
    <reaction evidence="11">
        <text>N-terminal L-seryl-[histone H4] + acetyl-CoA = N-terminal N(alpha)-acetyl-L-seryl-[histone H4] + CoA + H(+)</text>
        <dbReference type="Rhea" id="RHEA:50596"/>
        <dbReference type="Rhea" id="RHEA-COMP:12740"/>
        <dbReference type="Rhea" id="RHEA-COMP:12743"/>
        <dbReference type="ChEBI" id="CHEBI:15378"/>
        <dbReference type="ChEBI" id="CHEBI:57287"/>
        <dbReference type="ChEBI" id="CHEBI:57288"/>
        <dbReference type="ChEBI" id="CHEBI:64738"/>
        <dbReference type="ChEBI" id="CHEBI:83690"/>
        <dbReference type="EC" id="2.3.1.257"/>
    </reaction>
</comment>
<evidence type="ECO:0000256" key="9">
    <source>
        <dbReference type="ARBA" id="ARBA00023315"/>
    </source>
</evidence>
<dbReference type="GO" id="GO:0043998">
    <property type="term" value="F:histone H2A acetyltransferase activity"/>
    <property type="evidence" value="ECO:0000318"/>
    <property type="project" value="GO_Central"/>
</dbReference>
<dbReference type="GO" id="GO:1990189">
    <property type="term" value="F:protein N-terminal-serine acetyltransferase activity"/>
    <property type="evidence" value="ECO:0000318"/>
    <property type="project" value="GO_Central"/>
</dbReference>
<dbReference type="PROSITE" id="PS51186">
    <property type="entry name" value="GNAT"/>
    <property type="match status" value="1"/>
</dbReference>
<dbReference type="CDD" id="cd04301">
    <property type="entry name" value="NAT_SF"/>
    <property type="match status" value="1"/>
</dbReference>
<evidence type="ECO:0000256" key="2">
    <source>
        <dbReference type="ARBA" id="ARBA00004496"/>
    </source>
</evidence>
<reference evidence="12" key="2">
    <citation type="submission" date="2022-06" db="UniProtKB">
        <authorList>
            <consortium name="EnsemblMetazoa"/>
        </authorList>
    </citation>
    <scope>IDENTIFICATION</scope>
    <source>
        <strain evidence="12">PS312</strain>
    </source>
</reference>
<protein>
    <recommendedName>
        <fullName evidence="5">N-alpha-acetyltransferase 40</fullName>
        <ecNumber evidence="4">2.3.1.257</ecNumber>
    </recommendedName>
</protein>
<dbReference type="InterPro" id="IPR016181">
    <property type="entry name" value="Acyl_CoA_acyltransferase"/>
</dbReference>
<dbReference type="PANTHER" id="PTHR20531:SF1">
    <property type="entry name" value="N-ALPHA-ACETYLTRANSFERASE 40"/>
    <property type="match status" value="1"/>
</dbReference>
<reference evidence="13" key="1">
    <citation type="journal article" date="2008" name="Nat. Genet.">
        <title>The Pristionchus pacificus genome provides a unique perspective on nematode lifestyle and parasitism.</title>
        <authorList>
            <person name="Dieterich C."/>
            <person name="Clifton S.W."/>
            <person name="Schuster L.N."/>
            <person name="Chinwalla A."/>
            <person name="Delehaunty K."/>
            <person name="Dinkelacker I."/>
            <person name="Fulton L."/>
            <person name="Fulton R."/>
            <person name="Godfrey J."/>
            <person name="Minx P."/>
            <person name="Mitreva M."/>
            <person name="Roeseler W."/>
            <person name="Tian H."/>
            <person name="Witte H."/>
            <person name="Yang S.P."/>
            <person name="Wilson R.K."/>
            <person name="Sommer R.J."/>
        </authorList>
    </citation>
    <scope>NUCLEOTIDE SEQUENCE [LARGE SCALE GENOMIC DNA]</scope>
    <source>
        <strain evidence="13">PS312</strain>
    </source>
</reference>
<dbReference type="InterPro" id="IPR000182">
    <property type="entry name" value="GNAT_dom"/>
</dbReference>
<comment type="subcellular location">
    <subcellularLocation>
        <location evidence="2">Cytoplasm</location>
    </subcellularLocation>
    <subcellularLocation>
        <location evidence="1">Nucleus</location>
    </subcellularLocation>
</comment>
<evidence type="ECO:0000313" key="13">
    <source>
        <dbReference type="Proteomes" id="UP000005239"/>
    </source>
</evidence>
<comment type="similarity">
    <text evidence="3">Belongs to the acetyltransferase family. NAA40 subfamily.</text>
</comment>
<dbReference type="GO" id="GO:0005737">
    <property type="term" value="C:cytoplasm"/>
    <property type="evidence" value="ECO:0007669"/>
    <property type="project" value="UniProtKB-SubCell"/>
</dbReference>
<dbReference type="GO" id="GO:0005634">
    <property type="term" value="C:nucleus"/>
    <property type="evidence" value="ECO:0000318"/>
    <property type="project" value="GO_Central"/>
</dbReference>
<accession>A0A2A6BVT5</accession>
<dbReference type="PANTHER" id="PTHR20531">
    <property type="entry name" value="N-ALPHA-ACETYLTRANSFERASE 40"/>
    <property type="match status" value="1"/>
</dbReference>
<dbReference type="EnsemblMetazoa" id="PPA34398.1">
    <property type="protein sequence ID" value="PPA34398.1"/>
    <property type="gene ID" value="WBGene00272767"/>
</dbReference>
<evidence type="ECO:0000256" key="4">
    <source>
        <dbReference type="ARBA" id="ARBA00012950"/>
    </source>
</evidence>
<comment type="catalytic activity">
    <reaction evidence="10">
        <text>N-terminal L-seryl-[histone H2A] + acetyl-CoA = N-terminal N(alpha)-acetyl-L-seryl-[histone H2A] + CoA + H(+)</text>
        <dbReference type="Rhea" id="RHEA:50600"/>
        <dbReference type="Rhea" id="RHEA-COMP:12742"/>
        <dbReference type="Rhea" id="RHEA-COMP:12744"/>
        <dbReference type="ChEBI" id="CHEBI:15378"/>
        <dbReference type="ChEBI" id="CHEBI:57287"/>
        <dbReference type="ChEBI" id="CHEBI:57288"/>
        <dbReference type="ChEBI" id="CHEBI:64738"/>
        <dbReference type="ChEBI" id="CHEBI:83690"/>
        <dbReference type="EC" id="2.3.1.257"/>
    </reaction>
</comment>
<keyword evidence="7" id="KW-0808">Transferase</keyword>
<sequence length="178" mass="20567">MSAAAATKKKIVKKAVRTKDLLESNNCIPEAMITLDGDPLTCYTSWATNLPSETFEWVWTLFEKNMRLIFLILKNAAGDDVAYCHYRIDMDHDYAVIYCYEIQVETEYQRKGLGSIIMNVLEKLAVKLGMDKMMATVFKYNIRSLNFFRKIGFEEDETSPMEEAERDYLILSKEVSVL</sequence>
<evidence type="ECO:0000256" key="11">
    <source>
        <dbReference type="ARBA" id="ARBA00049524"/>
    </source>
</evidence>
<keyword evidence="8" id="KW-0539">Nucleus</keyword>
<evidence type="ECO:0000256" key="5">
    <source>
        <dbReference type="ARBA" id="ARBA00015043"/>
    </source>
</evidence>
<gene>
    <name evidence="12" type="primary">WBGene00272767</name>
</gene>
<dbReference type="Proteomes" id="UP000005239">
    <property type="component" value="Unassembled WGS sequence"/>
</dbReference>
<dbReference type="AlphaFoldDB" id="A0A2A6BVT5"/>
<keyword evidence="9" id="KW-0012">Acyltransferase</keyword>
<name>A0A2A6BVT5_PRIPA</name>
<keyword evidence="6" id="KW-0963">Cytoplasm</keyword>
<evidence type="ECO:0000256" key="8">
    <source>
        <dbReference type="ARBA" id="ARBA00023242"/>
    </source>
</evidence>
<evidence type="ECO:0000256" key="1">
    <source>
        <dbReference type="ARBA" id="ARBA00004123"/>
    </source>
</evidence>
<dbReference type="Pfam" id="PF00583">
    <property type="entry name" value="Acetyltransf_1"/>
    <property type="match status" value="1"/>
</dbReference>
<organism evidence="12 13">
    <name type="scientific">Pristionchus pacificus</name>
    <name type="common">Parasitic nematode worm</name>
    <dbReference type="NCBI Taxonomy" id="54126"/>
    <lineage>
        <taxon>Eukaryota</taxon>
        <taxon>Metazoa</taxon>
        <taxon>Ecdysozoa</taxon>
        <taxon>Nematoda</taxon>
        <taxon>Chromadorea</taxon>
        <taxon>Rhabditida</taxon>
        <taxon>Rhabditina</taxon>
        <taxon>Diplogasteromorpha</taxon>
        <taxon>Diplogasteroidea</taxon>
        <taxon>Neodiplogasteridae</taxon>
        <taxon>Pristionchus</taxon>
    </lineage>
</organism>
<evidence type="ECO:0000256" key="7">
    <source>
        <dbReference type="ARBA" id="ARBA00022679"/>
    </source>
</evidence>